<reference evidence="1 2" key="1">
    <citation type="journal article" date="2019" name="Sci. Rep.">
        <title>Orb-weaving spider Araneus ventricosus genome elucidates the spidroin gene catalogue.</title>
        <authorList>
            <person name="Kono N."/>
            <person name="Nakamura H."/>
            <person name="Ohtoshi R."/>
            <person name="Moran D.A.P."/>
            <person name="Shinohara A."/>
            <person name="Yoshida Y."/>
            <person name="Fujiwara M."/>
            <person name="Mori M."/>
            <person name="Tomita M."/>
            <person name="Arakawa K."/>
        </authorList>
    </citation>
    <scope>NUCLEOTIDE SEQUENCE [LARGE SCALE GENOMIC DNA]</scope>
</reference>
<evidence type="ECO:0000313" key="1">
    <source>
        <dbReference type="EMBL" id="GBN04937.1"/>
    </source>
</evidence>
<comment type="caution">
    <text evidence="1">The sequence shown here is derived from an EMBL/GenBank/DDBJ whole genome shotgun (WGS) entry which is preliminary data.</text>
</comment>
<keyword evidence="2" id="KW-1185">Reference proteome</keyword>
<dbReference type="AlphaFoldDB" id="A0A4Y2KTE0"/>
<evidence type="ECO:0000313" key="2">
    <source>
        <dbReference type="Proteomes" id="UP000499080"/>
    </source>
</evidence>
<name>A0A4Y2KTE0_ARAVE</name>
<gene>
    <name evidence="1" type="ORF">AVEN_3586_1</name>
</gene>
<dbReference type="EMBL" id="BGPR01004926">
    <property type="protein sequence ID" value="GBN04937.1"/>
    <property type="molecule type" value="Genomic_DNA"/>
</dbReference>
<dbReference type="Proteomes" id="UP000499080">
    <property type="component" value="Unassembled WGS sequence"/>
</dbReference>
<accession>A0A4Y2KTE0</accession>
<sequence>MAAVRIALCVYYDKGIEKMLEVEMNLPIGHIYFERKVYELLKQIEAKAVEKLPSLPNLLKTRVSKFICPIHYETDKWILHHTEHFGPPEIDRGAFLTYKSIFCWKSDGTIDRSQAAKTSHKIKISIPKRALQWLVPTFSKMKCWLSGMEMKHWIEKIYIDTEQAQQCGFG</sequence>
<organism evidence="1 2">
    <name type="scientific">Araneus ventricosus</name>
    <name type="common">Orbweaver spider</name>
    <name type="synonym">Epeira ventricosa</name>
    <dbReference type="NCBI Taxonomy" id="182803"/>
    <lineage>
        <taxon>Eukaryota</taxon>
        <taxon>Metazoa</taxon>
        <taxon>Ecdysozoa</taxon>
        <taxon>Arthropoda</taxon>
        <taxon>Chelicerata</taxon>
        <taxon>Arachnida</taxon>
        <taxon>Araneae</taxon>
        <taxon>Araneomorphae</taxon>
        <taxon>Entelegynae</taxon>
        <taxon>Araneoidea</taxon>
        <taxon>Araneidae</taxon>
        <taxon>Araneus</taxon>
    </lineage>
</organism>
<proteinExistence type="predicted"/>
<protein>
    <submittedName>
        <fullName evidence="1">Uncharacterized protein</fullName>
    </submittedName>
</protein>